<feature type="chain" id="PRO_5021928647" evidence="1">
    <location>
        <begin position="25"/>
        <end position="212"/>
    </location>
</feature>
<proteinExistence type="predicted"/>
<evidence type="ECO:0000313" key="3">
    <source>
        <dbReference type="Proteomes" id="UP000321275"/>
    </source>
</evidence>
<name>A0A510X8Y8_9GAMM</name>
<evidence type="ECO:0000256" key="1">
    <source>
        <dbReference type="SAM" id="SignalP"/>
    </source>
</evidence>
<dbReference type="Pfam" id="PF11319">
    <property type="entry name" value="VasI"/>
    <property type="match status" value="1"/>
</dbReference>
<comment type="caution">
    <text evidence="2">The sequence shown here is derived from an EMBL/GenBank/DDBJ whole genome shotgun (WGS) entry which is preliminary data.</text>
</comment>
<dbReference type="AlphaFoldDB" id="A0A510X8Y8"/>
<sequence length="212" mass="23472">MTRPFAYPLPLLILAWLAGPPAQADEAARLAEARQCATLDSRLERLHCYDALFQGTPAPSADDELPALWQAVLDQEARRDDDAFGLLAGVSGDEVLLTAPALGRVPPRPVLVISCQEWITRFQLHLPEALDAPRVELRLRGDRGDLTQTWRIRGGGHVVSGGRGLPAIDTLRRLLDSETLSLTSEREALDGLRFELGDLREQIQPLRDACRW</sequence>
<reference evidence="2 3" key="1">
    <citation type="submission" date="2019-07" db="EMBL/GenBank/DDBJ databases">
        <title>Whole genome shotgun sequence of Halomonas pacifica NBRC 102220.</title>
        <authorList>
            <person name="Hosoyama A."/>
            <person name="Uohara A."/>
            <person name="Ohji S."/>
            <person name="Ichikawa N."/>
        </authorList>
    </citation>
    <scope>NUCLEOTIDE SEQUENCE [LARGE SCALE GENOMIC DNA]</scope>
    <source>
        <strain evidence="2 3">NBRC 102220</strain>
    </source>
</reference>
<dbReference type="OrthoDB" id="7831428at2"/>
<evidence type="ECO:0000313" key="2">
    <source>
        <dbReference type="EMBL" id="GEK47864.1"/>
    </source>
</evidence>
<gene>
    <name evidence="2" type="ORF">HPA02_21470</name>
</gene>
<keyword evidence="3" id="KW-1185">Reference proteome</keyword>
<dbReference type="InterPro" id="IPR017738">
    <property type="entry name" value="T6SS-assoc_VCA0118"/>
</dbReference>
<accession>A0A510X8Y8</accession>
<keyword evidence="1" id="KW-0732">Signal</keyword>
<organism evidence="2 3">
    <name type="scientific">Bisbaumannia pacifica</name>
    <dbReference type="NCBI Taxonomy" id="77098"/>
    <lineage>
        <taxon>Bacteria</taxon>
        <taxon>Pseudomonadati</taxon>
        <taxon>Pseudomonadota</taxon>
        <taxon>Gammaproteobacteria</taxon>
        <taxon>Oceanospirillales</taxon>
        <taxon>Halomonadaceae</taxon>
        <taxon>Bisbaumannia</taxon>
    </lineage>
</organism>
<protein>
    <submittedName>
        <fullName evidence="2">Type VI secretion-associated protein</fullName>
    </submittedName>
</protein>
<dbReference type="NCBIfam" id="TIGR03360">
    <property type="entry name" value="VI_minor_1"/>
    <property type="match status" value="1"/>
</dbReference>
<dbReference type="Proteomes" id="UP000321275">
    <property type="component" value="Unassembled WGS sequence"/>
</dbReference>
<feature type="signal peptide" evidence="1">
    <location>
        <begin position="1"/>
        <end position="24"/>
    </location>
</feature>
<dbReference type="RefSeq" id="WP_146803206.1">
    <property type="nucleotide sequence ID" value="NZ_BJUK01000023.1"/>
</dbReference>
<dbReference type="EMBL" id="BJUK01000023">
    <property type="protein sequence ID" value="GEK47864.1"/>
    <property type="molecule type" value="Genomic_DNA"/>
</dbReference>